<dbReference type="Pfam" id="PF00591">
    <property type="entry name" value="Glycos_transf_3"/>
    <property type="match status" value="1"/>
</dbReference>
<evidence type="ECO:0000313" key="4">
    <source>
        <dbReference type="EMBL" id="CAD7401603.1"/>
    </source>
</evidence>
<dbReference type="SUPFAM" id="SSF52418">
    <property type="entry name" value="Nucleoside phosphorylase/phosphoribosyltransferase catalytic domain"/>
    <property type="match status" value="1"/>
</dbReference>
<organism evidence="4">
    <name type="scientific">Timema cristinae</name>
    <name type="common">Walking stick</name>
    <dbReference type="NCBI Taxonomy" id="61476"/>
    <lineage>
        <taxon>Eukaryota</taxon>
        <taxon>Metazoa</taxon>
        <taxon>Ecdysozoa</taxon>
        <taxon>Arthropoda</taxon>
        <taxon>Hexapoda</taxon>
        <taxon>Insecta</taxon>
        <taxon>Pterygota</taxon>
        <taxon>Neoptera</taxon>
        <taxon>Polyneoptera</taxon>
        <taxon>Phasmatodea</taxon>
        <taxon>Timematodea</taxon>
        <taxon>Timematoidea</taxon>
        <taxon>Timematidae</taxon>
        <taxon>Timema</taxon>
    </lineage>
</organism>
<protein>
    <recommendedName>
        <fullName evidence="3">Glycosyl transferase family 3 domain-containing protein</fullName>
    </recommendedName>
</protein>
<dbReference type="InterPro" id="IPR035902">
    <property type="entry name" value="Nuc_phospho_transferase"/>
</dbReference>
<dbReference type="InterPro" id="IPR000053">
    <property type="entry name" value="Thymidine/pyrmidine_PPase"/>
</dbReference>
<feature type="domain" description="Glycosyl transferase family 3" evidence="3">
    <location>
        <begin position="22"/>
        <end position="90"/>
    </location>
</feature>
<dbReference type="GO" id="GO:0006206">
    <property type="term" value="P:pyrimidine nucleobase metabolic process"/>
    <property type="evidence" value="ECO:0007669"/>
    <property type="project" value="InterPro"/>
</dbReference>
<dbReference type="GO" id="GO:0004645">
    <property type="term" value="F:1,4-alpha-oligoglucan phosphorylase activity"/>
    <property type="evidence" value="ECO:0007669"/>
    <property type="project" value="InterPro"/>
</dbReference>
<dbReference type="InterPro" id="IPR017872">
    <property type="entry name" value="Pyrmidine_PPase_CS"/>
</dbReference>
<dbReference type="PROSITE" id="PS00647">
    <property type="entry name" value="THYMID_PHOSPHORYLASE"/>
    <property type="match status" value="1"/>
</dbReference>
<gene>
    <name evidence="4" type="ORF">TCEB3V08_LOCUS6084</name>
</gene>
<reference evidence="4" key="1">
    <citation type="submission" date="2020-11" db="EMBL/GenBank/DDBJ databases">
        <authorList>
            <person name="Tran Van P."/>
        </authorList>
    </citation>
    <scope>NUCLEOTIDE SEQUENCE</scope>
</reference>
<sequence>MVLAACLASFDAVGSTQYNVYQVPMISGRGLQFTGGTLDKLESIPGFKVVCTFSALKEALEKAGCFIAGATVSLAPADKQLYQIRDVTGPVLDLFSHNEWSPRVKRDKYDTISLILQLTERHLFKEKDEILGLYNISNGELAEDSVVLSLLKIYNLHKAALAHRPLRGFIPEESLHVPDRPQILFTLSGGHSRWQARLLASYSR</sequence>
<dbReference type="EMBL" id="OC318348">
    <property type="protein sequence ID" value="CAD7401603.1"/>
    <property type="molecule type" value="Genomic_DNA"/>
</dbReference>
<evidence type="ECO:0000256" key="2">
    <source>
        <dbReference type="ARBA" id="ARBA00022679"/>
    </source>
</evidence>
<dbReference type="PANTHER" id="PTHR10515:SF0">
    <property type="entry name" value="THYMIDINE PHOSPHORYLASE"/>
    <property type="match status" value="1"/>
</dbReference>
<proteinExistence type="predicted"/>
<evidence type="ECO:0000256" key="1">
    <source>
        <dbReference type="ARBA" id="ARBA00022676"/>
    </source>
</evidence>
<keyword evidence="2" id="KW-0808">Transferase</keyword>
<keyword evidence="1" id="KW-0328">Glycosyltransferase</keyword>
<dbReference type="Gene3D" id="3.40.1030.10">
    <property type="entry name" value="Nucleoside phosphorylase/phosphoribosyltransferase catalytic domain"/>
    <property type="match status" value="1"/>
</dbReference>
<name>A0A7R9CSA0_TIMCR</name>
<accession>A0A7R9CSA0</accession>
<dbReference type="AlphaFoldDB" id="A0A7R9CSA0"/>
<dbReference type="InterPro" id="IPR000312">
    <property type="entry name" value="Glycosyl_Trfase_fam3"/>
</dbReference>
<evidence type="ECO:0000259" key="3">
    <source>
        <dbReference type="Pfam" id="PF00591"/>
    </source>
</evidence>
<dbReference type="GO" id="GO:0005829">
    <property type="term" value="C:cytosol"/>
    <property type="evidence" value="ECO:0007669"/>
    <property type="project" value="TreeGrafter"/>
</dbReference>
<dbReference type="PANTHER" id="PTHR10515">
    <property type="entry name" value="THYMIDINE PHOSPHORYLASE"/>
    <property type="match status" value="1"/>
</dbReference>